<dbReference type="EMBL" id="JBHRYQ010000001">
    <property type="protein sequence ID" value="MFC3811167.1"/>
    <property type="molecule type" value="Genomic_DNA"/>
</dbReference>
<proteinExistence type="predicted"/>
<gene>
    <name evidence="1" type="ORF">ACFOOI_10915</name>
</gene>
<evidence type="ECO:0000313" key="2">
    <source>
        <dbReference type="Proteomes" id="UP001595616"/>
    </source>
</evidence>
<dbReference type="Proteomes" id="UP001595616">
    <property type="component" value="Unassembled WGS sequence"/>
</dbReference>
<dbReference type="RefSeq" id="WP_379837936.1">
    <property type="nucleotide sequence ID" value="NZ_JBHRYQ010000001.1"/>
</dbReference>
<name>A0ABV7YXW7_9BACT</name>
<organism evidence="1 2">
    <name type="scientific">Lacihabitans lacunae</name>
    <dbReference type="NCBI Taxonomy" id="1028214"/>
    <lineage>
        <taxon>Bacteria</taxon>
        <taxon>Pseudomonadati</taxon>
        <taxon>Bacteroidota</taxon>
        <taxon>Cytophagia</taxon>
        <taxon>Cytophagales</taxon>
        <taxon>Leadbetterellaceae</taxon>
        <taxon>Lacihabitans</taxon>
    </lineage>
</organism>
<protein>
    <recommendedName>
        <fullName evidence="3">Lipoprotein</fullName>
    </recommendedName>
</protein>
<reference evidence="2" key="1">
    <citation type="journal article" date="2019" name="Int. J. Syst. Evol. Microbiol.">
        <title>The Global Catalogue of Microorganisms (GCM) 10K type strain sequencing project: providing services to taxonomists for standard genome sequencing and annotation.</title>
        <authorList>
            <consortium name="The Broad Institute Genomics Platform"/>
            <consortium name="The Broad Institute Genome Sequencing Center for Infectious Disease"/>
            <person name="Wu L."/>
            <person name="Ma J."/>
        </authorList>
    </citation>
    <scope>NUCLEOTIDE SEQUENCE [LARGE SCALE GENOMIC DNA]</scope>
    <source>
        <strain evidence="2">CECT 7956</strain>
    </source>
</reference>
<evidence type="ECO:0008006" key="3">
    <source>
        <dbReference type="Google" id="ProtNLM"/>
    </source>
</evidence>
<accession>A0ABV7YXW7</accession>
<keyword evidence="2" id="KW-1185">Reference proteome</keyword>
<comment type="caution">
    <text evidence="1">The sequence shown here is derived from an EMBL/GenBank/DDBJ whole genome shotgun (WGS) entry which is preliminary data.</text>
</comment>
<sequence>MNFIKICILLAIGINSCEKAEVIAEELKTINYKPTQCSEPWDVSKYTDSGNLSREARFTSFLKDNGVTELVDFKNTKDGNIYCMACTCPSSDNFSFKVSAANYEKLKSIEPFKTVLK</sequence>
<evidence type="ECO:0000313" key="1">
    <source>
        <dbReference type="EMBL" id="MFC3811167.1"/>
    </source>
</evidence>